<proteinExistence type="predicted"/>
<evidence type="ECO:0000313" key="7">
    <source>
        <dbReference type="Proteomes" id="UP000295611"/>
    </source>
</evidence>
<dbReference type="EMBL" id="SNZP01000007">
    <property type="protein sequence ID" value="TDR79667.1"/>
    <property type="molecule type" value="Genomic_DNA"/>
</dbReference>
<feature type="transmembrane region" description="Helical" evidence="5">
    <location>
        <begin position="175"/>
        <end position="192"/>
    </location>
</feature>
<accession>A0A4R7B7V5</accession>
<keyword evidence="7" id="KW-1185">Reference proteome</keyword>
<dbReference type="OrthoDB" id="9778499at2"/>
<evidence type="ECO:0000256" key="5">
    <source>
        <dbReference type="SAM" id="Phobius"/>
    </source>
</evidence>
<dbReference type="GO" id="GO:0005886">
    <property type="term" value="C:plasma membrane"/>
    <property type="evidence" value="ECO:0007669"/>
    <property type="project" value="TreeGrafter"/>
</dbReference>
<evidence type="ECO:0000313" key="6">
    <source>
        <dbReference type="EMBL" id="TDR79667.1"/>
    </source>
</evidence>
<feature type="transmembrane region" description="Helical" evidence="5">
    <location>
        <begin position="135"/>
        <end position="155"/>
    </location>
</feature>
<protein>
    <submittedName>
        <fullName evidence="6">Hydrogenase-4 component C</fullName>
    </submittedName>
</protein>
<keyword evidence="4 5" id="KW-0472">Membrane</keyword>
<comment type="subcellular location">
    <subcellularLocation>
        <location evidence="1">Membrane</location>
        <topology evidence="1">Multi-pass membrane protein</topology>
    </subcellularLocation>
</comment>
<evidence type="ECO:0000256" key="3">
    <source>
        <dbReference type="ARBA" id="ARBA00022989"/>
    </source>
</evidence>
<evidence type="ECO:0000256" key="1">
    <source>
        <dbReference type="ARBA" id="ARBA00004141"/>
    </source>
</evidence>
<dbReference type="PROSITE" id="PS00668">
    <property type="entry name" value="COMPLEX1_ND1_2"/>
    <property type="match status" value="1"/>
</dbReference>
<keyword evidence="3 5" id="KW-1133">Transmembrane helix</keyword>
<dbReference type="InterPro" id="IPR001694">
    <property type="entry name" value="NADH_UbQ_OxRdtase_su1/FPO"/>
</dbReference>
<dbReference type="AlphaFoldDB" id="A0A4R7B7V5"/>
<dbReference type="PANTHER" id="PTHR43359:SF1">
    <property type="entry name" value="FORMATE HYDROGENLYASE SUBUNIT 4-RELATED"/>
    <property type="match status" value="1"/>
</dbReference>
<dbReference type="InterPro" id="IPR052561">
    <property type="entry name" value="ComplexI_Subunit1"/>
</dbReference>
<keyword evidence="2 5" id="KW-0812">Transmembrane</keyword>
<dbReference type="Pfam" id="PF00146">
    <property type="entry name" value="NADHdh"/>
    <property type="match status" value="1"/>
</dbReference>
<sequence length="312" mass="32868">MPNLTMIVLAVVQGLTLLLLAPLMTGVSRMIRARMHSRRGPGVLQDYRDVIKLFRRQDVAPASAGCVFRAAPYVILGAVFLLAMALPALTRHSPLSALADLITFAYLFALVRFFFSLSGVDSGSSFAGIGAGRELTLGILVEPTMILSLLVVALIEGTTNLGAIGAGIGGNYLQSPAAIGLAMLAFAFTVFIEMGKLPFDMAEAEQELQEGPLTEYSGPSLALLKLGLGLKKVVMAQFLLGVFLPFGCAAALDAGSLAIAAVALPLKLLVVFALAGLIENSMARGRFLLTSRVTWIGFGLAALSFVFYLTGL</sequence>
<feature type="transmembrane region" description="Helical" evidence="5">
    <location>
        <begin position="258"/>
        <end position="277"/>
    </location>
</feature>
<comment type="caution">
    <text evidence="6">The sequence shown here is derived from an EMBL/GenBank/DDBJ whole genome shotgun (WGS) entry which is preliminary data.</text>
</comment>
<gene>
    <name evidence="6" type="ORF">DFP86_10730</name>
</gene>
<feature type="transmembrane region" description="Helical" evidence="5">
    <location>
        <begin position="70"/>
        <end position="89"/>
    </location>
</feature>
<dbReference type="PANTHER" id="PTHR43359">
    <property type="entry name" value="FORMATE HYDROGENLYASE SUBUNIT 4"/>
    <property type="match status" value="1"/>
</dbReference>
<reference evidence="6 7" key="1">
    <citation type="submission" date="2019-03" db="EMBL/GenBank/DDBJ databases">
        <title>Genomic Encyclopedia of Type Strains, Phase III (KMG-III): the genomes of soil and plant-associated and newly described type strains.</title>
        <authorList>
            <person name="Whitman W."/>
        </authorList>
    </citation>
    <scope>NUCLEOTIDE SEQUENCE [LARGE SCALE GENOMIC DNA]</scope>
    <source>
        <strain evidence="6 7">CECT 8976</strain>
    </source>
</reference>
<dbReference type="Proteomes" id="UP000295611">
    <property type="component" value="Unassembled WGS sequence"/>
</dbReference>
<feature type="transmembrane region" description="Helical" evidence="5">
    <location>
        <begin position="289"/>
        <end position="309"/>
    </location>
</feature>
<name>A0A4R7B7V5_9NEIS</name>
<feature type="transmembrane region" description="Helical" evidence="5">
    <location>
        <begin position="95"/>
        <end position="115"/>
    </location>
</feature>
<dbReference type="InterPro" id="IPR018086">
    <property type="entry name" value="NADH_UbQ_OxRdtase_su1_CS"/>
</dbReference>
<evidence type="ECO:0000256" key="4">
    <source>
        <dbReference type="ARBA" id="ARBA00023136"/>
    </source>
</evidence>
<feature type="transmembrane region" description="Helical" evidence="5">
    <location>
        <begin position="6"/>
        <end position="28"/>
    </location>
</feature>
<feature type="transmembrane region" description="Helical" evidence="5">
    <location>
        <begin position="233"/>
        <end position="252"/>
    </location>
</feature>
<organism evidence="6 7">
    <name type="scientific">Paludibacterium purpuratum</name>
    <dbReference type="NCBI Taxonomy" id="1144873"/>
    <lineage>
        <taxon>Bacteria</taxon>
        <taxon>Pseudomonadati</taxon>
        <taxon>Pseudomonadota</taxon>
        <taxon>Betaproteobacteria</taxon>
        <taxon>Neisseriales</taxon>
        <taxon>Chromobacteriaceae</taxon>
        <taxon>Paludibacterium</taxon>
    </lineage>
</organism>
<evidence type="ECO:0000256" key="2">
    <source>
        <dbReference type="ARBA" id="ARBA00022692"/>
    </source>
</evidence>
<dbReference type="RefSeq" id="WP_133680586.1">
    <property type="nucleotide sequence ID" value="NZ_SNZP01000007.1"/>
</dbReference>